<keyword evidence="12" id="KW-1185">Reference proteome</keyword>
<keyword evidence="7" id="KW-0862">Zinc</keyword>
<dbReference type="PROSITE" id="PS00518">
    <property type="entry name" value="ZF_RING_1"/>
    <property type="match status" value="1"/>
</dbReference>
<dbReference type="PANTHER" id="PTHR22770">
    <property type="entry name" value="UBIQUITIN CONJUGATING ENZYME 7 INTERACTING PROTEIN-RELATED"/>
    <property type="match status" value="1"/>
</dbReference>
<evidence type="ECO:0000256" key="6">
    <source>
        <dbReference type="ARBA" id="ARBA00022786"/>
    </source>
</evidence>
<dbReference type="InterPro" id="IPR001841">
    <property type="entry name" value="Znf_RING"/>
</dbReference>
<evidence type="ECO:0000256" key="1">
    <source>
        <dbReference type="ARBA" id="ARBA00004906"/>
    </source>
</evidence>
<organism evidence="11 12">
    <name type="scientific">Acacia crassicarpa</name>
    <name type="common">northern wattle</name>
    <dbReference type="NCBI Taxonomy" id="499986"/>
    <lineage>
        <taxon>Eukaryota</taxon>
        <taxon>Viridiplantae</taxon>
        <taxon>Streptophyta</taxon>
        <taxon>Embryophyta</taxon>
        <taxon>Tracheophyta</taxon>
        <taxon>Spermatophyta</taxon>
        <taxon>Magnoliopsida</taxon>
        <taxon>eudicotyledons</taxon>
        <taxon>Gunneridae</taxon>
        <taxon>Pentapetalae</taxon>
        <taxon>rosids</taxon>
        <taxon>fabids</taxon>
        <taxon>Fabales</taxon>
        <taxon>Fabaceae</taxon>
        <taxon>Caesalpinioideae</taxon>
        <taxon>mimosoid clade</taxon>
        <taxon>Acacieae</taxon>
        <taxon>Acacia</taxon>
    </lineage>
</organism>
<name>A0AAE1IM48_9FABA</name>
<evidence type="ECO:0000256" key="5">
    <source>
        <dbReference type="ARBA" id="ARBA00022771"/>
    </source>
</evidence>
<dbReference type="InterPro" id="IPR013083">
    <property type="entry name" value="Znf_RING/FYVE/PHD"/>
</dbReference>
<dbReference type="PANTHER" id="PTHR22770:SF47">
    <property type="entry name" value="E3 UBIQUITIN-PROTEIN LIGASE RNF216"/>
    <property type="match status" value="1"/>
</dbReference>
<keyword evidence="6" id="KW-0833">Ubl conjugation pathway</keyword>
<dbReference type="InterPro" id="IPR051628">
    <property type="entry name" value="LUBAC_E3_Ligases"/>
</dbReference>
<dbReference type="Pfam" id="PF13639">
    <property type="entry name" value="zf-RING_2"/>
    <property type="match status" value="1"/>
</dbReference>
<dbReference type="InterPro" id="IPR044066">
    <property type="entry name" value="TRIAD_supradom"/>
</dbReference>
<reference evidence="11" key="1">
    <citation type="submission" date="2023-10" db="EMBL/GenBank/DDBJ databases">
        <title>Chromosome-level genome of the transformable northern wattle, Acacia crassicarpa.</title>
        <authorList>
            <person name="Massaro I."/>
            <person name="Sinha N.R."/>
            <person name="Poethig S."/>
            <person name="Leichty A.R."/>
        </authorList>
    </citation>
    <scope>NUCLEOTIDE SEQUENCE</scope>
    <source>
        <strain evidence="11">Acra3RX</strain>
        <tissue evidence="11">Leaf</tissue>
    </source>
</reference>
<evidence type="ECO:0000259" key="10">
    <source>
        <dbReference type="PROSITE" id="PS51873"/>
    </source>
</evidence>
<dbReference type="Gene3D" id="3.30.40.10">
    <property type="entry name" value="Zinc/RING finger domain, C3HC4 (zinc finger)"/>
    <property type="match status" value="1"/>
</dbReference>
<evidence type="ECO:0000256" key="4">
    <source>
        <dbReference type="ARBA" id="ARBA00022737"/>
    </source>
</evidence>
<dbReference type="GO" id="GO:0008270">
    <property type="term" value="F:zinc ion binding"/>
    <property type="evidence" value="ECO:0007669"/>
    <property type="project" value="UniProtKB-KW"/>
</dbReference>
<evidence type="ECO:0000313" key="12">
    <source>
        <dbReference type="Proteomes" id="UP001293593"/>
    </source>
</evidence>
<feature type="domain" description="RING-type" evidence="9">
    <location>
        <begin position="4"/>
        <end position="49"/>
    </location>
</feature>
<keyword evidence="3" id="KW-0479">Metal-binding</keyword>
<sequence length="183" mass="21197">MHECGICFNVYAGTEFAQLPCQHFFCLKCLQTFAQMHVKEGTLGNLQCPGSKCAVMIPPALLKRLLDDKEYERRESLTLEKTLESMSDVAYCPRCETPCIEDEVQYAQCSKCFFSFCTLCWERRHVAMQCMTLEMKLQILQVGNINHMFCWACQCHYCYSCKQIVRRSSQHYGPKGCKQHPDD</sequence>
<dbReference type="PROSITE" id="PS50089">
    <property type="entry name" value="ZF_RING_2"/>
    <property type="match status" value="1"/>
</dbReference>
<evidence type="ECO:0000259" key="9">
    <source>
        <dbReference type="PROSITE" id="PS50089"/>
    </source>
</evidence>
<comment type="pathway">
    <text evidence="1">Protein modification; protein ubiquitination.</text>
</comment>
<dbReference type="CDD" id="cd20341">
    <property type="entry name" value="BRcat_RBR_RNF14"/>
    <property type="match status" value="1"/>
</dbReference>
<evidence type="ECO:0000313" key="11">
    <source>
        <dbReference type="EMBL" id="KAK4252723.1"/>
    </source>
</evidence>
<dbReference type="InterPro" id="IPR002867">
    <property type="entry name" value="IBR_dom"/>
</dbReference>
<accession>A0AAE1IM48</accession>
<evidence type="ECO:0000256" key="7">
    <source>
        <dbReference type="ARBA" id="ARBA00022833"/>
    </source>
</evidence>
<protein>
    <recommendedName>
        <fullName evidence="13">RBR-type E3 ubiquitin transferase</fullName>
    </recommendedName>
</protein>
<evidence type="ECO:0000256" key="2">
    <source>
        <dbReference type="ARBA" id="ARBA00022679"/>
    </source>
</evidence>
<keyword evidence="4" id="KW-0677">Repeat</keyword>
<dbReference type="PROSITE" id="PS51873">
    <property type="entry name" value="TRIAD"/>
    <property type="match status" value="1"/>
</dbReference>
<gene>
    <name evidence="11" type="ORF">QN277_014462</name>
</gene>
<dbReference type="EMBL" id="JAWXYG010000022">
    <property type="protein sequence ID" value="KAK4252723.1"/>
    <property type="molecule type" value="Genomic_DNA"/>
</dbReference>
<evidence type="ECO:0000256" key="3">
    <source>
        <dbReference type="ARBA" id="ARBA00022723"/>
    </source>
</evidence>
<dbReference type="FunFam" id="3.30.40.10:FF:000358">
    <property type="entry name" value="RBR-type E3 ubiquitin transferase"/>
    <property type="match status" value="1"/>
</dbReference>
<feature type="domain" description="RING-type" evidence="10">
    <location>
        <begin position="1"/>
        <end position="183"/>
    </location>
</feature>
<dbReference type="Proteomes" id="UP001293593">
    <property type="component" value="Unassembled WGS sequence"/>
</dbReference>
<dbReference type="SMART" id="SM00184">
    <property type="entry name" value="RING"/>
    <property type="match status" value="1"/>
</dbReference>
<keyword evidence="5 8" id="KW-0863">Zinc-finger</keyword>
<dbReference type="GO" id="GO:0016740">
    <property type="term" value="F:transferase activity"/>
    <property type="evidence" value="ECO:0007669"/>
    <property type="project" value="UniProtKB-KW"/>
</dbReference>
<evidence type="ECO:0008006" key="13">
    <source>
        <dbReference type="Google" id="ProtNLM"/>
    </source>
</evidence>
<dbReference type="InterPro" id="IPR017907">
    <property type="entry name" value="Znf_RING_CS"/>
</dbReference>
<comment type="caution">
    <text evidence="11">The sequence shown here is derived from an EMBL/GenBank/DDBJ whole genome shotgun (WGS) entry which is preliminary data.</text>
</comment>
<dbReference type="SMART" id="SM00647">
    <property type="entry name" value="IBR"/>
    <property type="match status" value="1"/>
</dbReference>
<keyword evidence="2" id="KW-0808">Transferase</keyword>
<dbReference type="SUPFAM" id="SSF57850">
    <property type="entry name" value="RING/U-box"/>
    <property type="match status" value="2"/>
</dbReference>
<dbReference type="AlphaFoldDB" id="A0AAE1IM48"/>
<proteinExistence type="predicted"/>
<evidence type="ECO:0000256" key="8">
    <source>
        <dbReference type="PROSITE-ProRule" id="PRU00175"/>
    </source>
</evidence>
<dbReference type="Pfam" id="PF01485">
    <property type="entry name" value="IBR"/>
    <property type="match status" value="1"/>
</dbReference>